<accession>A0ABP0VHN3</accession>
<evidence type="ECO:0000313" key="2">
    <source>
        <dbReference type="Proteomes" id="UP001497444"/>
    </source>
</evidence>
<proteinExistence type="predicted"/>
<dbReference type="EMBL" id="CAXAQS010000842">
    <property type="protein sequence ID" value="CAK9253393.1"/>
    <property type="molecule type" value="Genomic_DNA"/>
</dbReference>
<dbReference type="Pfam" id="PF14384">
    <property type="entry name" value="BrnA_antitoxin"/>
    <property type="match status" value="1"/>
</dbReference>
<keyword evidence="2" id="KW-1185">Reference proteome</keyword>
<dbReference type="Proteomes" id="UP001497444">
    <property type="component" value="Unassembled WGS sequence"/>
</dbReference>
<evidence type="ECO:0000313" key="1">
    <source>
        <dbReference type="EMBL" id="CAK9253393.1"/>
    </source>
</evidence>
<sequence>MSKKSKSLTNKAGEVRELTRADFKNAKPLRDAFPAMAAYARSRANKGEPTKQAVSIRLSPEVIGYFKSKGLGWQTRIDVALKAFVEAAR</sequence>
<evidence type="ECO:0008006" key="3">
    <source>
        <dbReference type="Google" id="ProtNLM"/>
    </source>
</evidence>
<dbReference type="InterPro" id="IPR025528">
    <property type="entry name" value="BrnA_antitoxin"/>
</dbReference>
<name>A0ABP0VHN3_9BRYO</name>
<comment type="caution">
    <text evidence="1">The sequence shown here is derived from an EMBL/GenBank/DDBJ whole genome shotgun (WGS) entry which is preliminary data.</text>
</comment>
<reference evidence="1" key="1">
    <citation type="submission" date="2024-02" db="EMBL/GenBank/DDBJ databases">
        <authorList>
            <consortium name="ELIXIR-Norway"/>
            <consortium name="Elixir Norway"/>
        </authorList>
    </citation>
    <scope>NUCLEOTIDE SEQUENCE</scope>
</reference>
<gene>
    <name evidence="1" type="ORF">CSSPJE1EN1_LOCUS28771</name>
</gene>
<protein>
    <recommendedName>
        <fullName evidence="3">BrnA antitoxin family protein</fullName>
    </recommendedName>
</protein>
<organism evidence="1 2">
    <name type="scientific">Sphagnum jensenii</name>
    <dbReference type="NCBI Taxonomy" id="128206"/>
    <lineage>
        <taxon>Eukaryota</taxon>
        <taxon>Viridiplantae</taxon>
        <taxon>Streptophyta</taxon>
        <taxon>Embryophyta</taxon>
        <taxon>Bryophyta</taxon>
        <taxon>Sphagnophytina</taxon>
        <taxon>Sphagnopsida</taxon>
        <taxon>Sphagnales</taxon>
        <taxon>Sphagnaceae</taxon>
        <taxon>Sphagnum</taxon>
    </lineage>
</organism>